<accession>A0A251UBM0</accession>
<dbReference type="InParanoid" id="A0A251UBM0"/>
<proteinExistence type="predicted"/>
<reference evidence="1 3" key="1">
    <citation type="journal article" date="2017" name="Nature">
        <title>The sunflower genome provides insights into oil metabolism, flowering and Asterid evolution.</title>
        <authorList>
            <person name="Badouin H."/>
            <person name="Gouzy J."/>
            <person name="Grassa C.J."/>
            <person name="Murat F."/>
            <person name="Staton S.E."/>
            <person name="Cottret L."/>
            <person name="Lelandais-Briere C."/>
            <person name="Owens G.L."/>
            <person name="Carrere S."/>
            <person name="Mayjonade B."/>
            <person name="Legrand L."/>
            <person name="Gill N."/>
            <person name="Kane N.C."/>
            <person name="Bowers J.E."/>
            <person name="Hubner S."/>
            <person name="Bellec A."/>
            <person name="Berard A."/>
            <person name="Berges H."/>
            <person name="Blanchet N."/>
            <person name="Boniface M.C."/>
            <person name="Brunel D."/>
            <person name="Catrice O."/>
            <person name="Chaidir N."/>
            <person name="Claudel C."/>
            <person name="Donnadieu C."/>
            <person name="Faraut T."/>
            <person name="Fievet G."/>
            <person name="Helmstetter N."/>
            <person name="King M."/>
            <person name="Knapp S.J."/>
            <person name="Lai Z."/>
            <person name="Le Paslier M.C."/>
            <person name="Lippi Y."/>
            <person name="Lorenzon L."/>
            <person name="Mandel J.R."/>
            <person name="Marage G."/>
            <person name="Marchand G."/>
            <person name="Marquand E."/>
            <person name="Bret-Mestries E."/>
            <person name="Morien E."/>
            <person name="Nambeesan S."/>
            <person name="Nguyen T."/>
            <person name="Pegot-Espagnet P."/>
            <person name="Pouilly N."/>
            <person name="Raftis F."/>
            <person name="Sallet E."/>
            <person name="Schiex T."/>
            <person name="Thomas J."/>
            <person name="Vandecasteele C."/>
            <person name="Vares D."/>
            <person name="Vear F."/>
            <person name="Vautrin S."/>
            <person name="Crespi M."/>
            <person name="Mangin B."/>
            <person name="Burke J.M."/>
            <person name="Salse J."/>
            <person name="Munos S."/>
            <person name="Vincourt P."/>
            <person name="Rieseberg L.H."/>
            <person name="Langlade N.B."/>
        </authorList>
    </citation>
    <scope>NUCLEOTIDE SEQUENCE [LARGE SCALE GENOMIC DNA]</scope>
    <source>
        <strain evidence="3">cv. SF193</strain>
        <tissue evidence="1">Leaves</tissue>
    </source>
</reference>
<dbReference type="AlphaFoldDB" id="A0A251UBM0"/>
<organism evidence="2 3">
    <name type="scientific">Helianthus annuus</name>
    <name type="common">Common sunflower</name>
    <dbReference type="NCBI Taxonomy" id="4232"/>
    <lineage>
        <taxon>Eukaryota</taxon>
        <taxon>Viridiplantae</taxon>
        <taxon>Streptophyta</taxon>
        <taxon>Embryophyta</taxon>
        <taxon>Tracheophyta</taxon>
        <taxon>Spermatophyta</taxon>
        <taxon>Magnoliopsida</taxon>
        <taxon>eudicotyledons</taxon>
        <taxon>Gunneridae</taxon>
        <taxon>Pentapetalae</taxon>
        <taxon>asterids</taxon>
        <taxon>campanulids</taxon>
        <taxon>Asterales</taxon>
        <taxon>Asteraceae</taxon>
        <taxon>Asteroideae</taxon>
        <taxon>Heliantheae alliance</taxon>
        <taxon>Heliantheae</taxon>
        <taxon>Helianthus</taxon>
    </lineage>
</organism>
<keyword evidence="3" id="KW-1185">Reference proteome</keyword>
<dbReference type="Proteomes" id="UP000215914">
    <property type="component" value="Chromosome 7"/>
</dbReference>
<gene>
    <name evidence="2" type="ORF">HannXRQ_Chr07g0191061</name>
    <name evidence="1" type="ORF">HanXRQr2_Chr07g0282951</name>
</gene>
<evidence type="ECO:0000313" key="1">
    <source>
        <dbReference type="EMBL" id="KAF5797633.1"/>
    </source>
</evidence>
<reference evidence="2" key="2">
    <citation type="submission" date="2017-02" db="EMBL/GenBank/DDBJ databases">
        <title>Sunflower complete genome.</title>
        <authorList>
            <person name="Langlade N."/>
            <person name="Munos S."/>
        </authorList>
    </citation>
    <scope>NUCLEOTIDE SEQUENCE [LARGE SCALE GENOMIC DNA]</scope>
    <source>
        <tissue evidence="2">Leaves</tissue>
    </source>
</reference>
<name>A0A251UBM0_HELAN</name>
<evidence type="ECO:0000313" key="2">
    <source>
        <dbReference type="EMBL" id="OTG20256.1"/>
    </source>
</evidence>
<dbReference type="Gramene" id="mRNA:HanXRQr2_Chr07g0282951">
    <property type="protein sequence ID" value="CDS:HanXRQr2_Chr07g0282951.1"/>
    <property type="gene ID" value="HanXRQr2_Chr07g0282951"/>
</dbReference>
<sequence length="80" mass="9346">MLSSVDSIVLQSTLQLGFMIEYLQPHKEFDELRQLKSITPYVSYLQLFNTEPIMELGRVFTPSPTHWPSYPLPGDLWDRC</sequence>
<reference evidence="1" key="3">
    <citation type="submission" date="2020-06" db="EMBL/GenBank/DDBJ databases">
        <title>Helianthus annuus Genome sequencing and assembly Release 2.</title>
        <authorList>
            <person name="Gouzy J."/>
            <person name="Langlade N."/>
            <person name="Munos S."/>
        </authorList>
    </citation>
    <scope>NUCLEOTIDE SEQUENCE</scope>
    <source>
        <tissue evidence="1">Leaves</tissue>
    </source>
</reference>
<protein>
    <submittedName>
        <fullName evidence="2">Uncharacterized protein</fullName>
    </submittedName>
</protein>
<dbReference type="EMBL" id="MNCJ02000322">
    <property type="protein sequence ID" value="KAF5797633.1"/>
    <property type="molecule type" value="Genomic_DNA"/>
</dbReference>
<evidence type="ECO:0000313" key="3">
    <source>
        <dbReference type="Proteomes" id="UP000215914"/>
    </source>
</evidence>
<dbReference type="EMBL" id="CM007896">
    <property type="protein sequence ID" value="OTG20256.1"/>
    <property type="molecule type" value="Genomic_DNA"/>
</dbReference>